<protein>
    <submittedName>
        <fullName evidence="1">Uncharacterized protein</fullName>
    </submittedName>
</protein>
<reference evidence="1 2" key="1">
    <citation type="journal article" date="2018" name="Front. Plant Sci.">
        <title>Red Clover (Trifolium pratense) and Zigzag Clover (T. medium) - A Picture of Genomic Similarities and Differences.</title>
        <authorList>
            <person name="Dluhosova J."/>
            <person name="Istvanek J."/>
            <person name="Nedelnik J."/>
            <person name="Repkova J."/>
        </authorList>
    </citation>
    <scope>NUCLEOTIDE SEQUENCE [LARGE SCALE GENOMIC DNA]</scope>
    <source>
        <strain evidence="2">cv. 10/8</strain>
        <tissue evidence="1">Leaf</tissue>
    </source>
</reference>
<name>A0A392W5V2_9FABA</name>
<dbReference type="EMBL" id="LXQA011352431">
    <property type="protein sequence ID" value="MCI94295.1"/>
    <property type="molecule type" value="Genomic_DNA"/>
</dbReference>
<organism evidence="1 2">
    <name type="scientific">Trifolium medium</name>
    <dbReference type="NCBI Taxonomy" id="97028"/>
    <lineage>
        <taxon>Eukaryota</taxon>
        <taxon>Viridiplantae</taxon>
        <taxon>Streptophyta</taxon>
        <taxon>Embryophyta</taxon>
        <taxon>Tracheophyta</taxon>
        <taxon>Spermatophyta</taxon>
        <taxon>Magnoliopsida</taxon>
        <taxon>eudicotyledons</taxon>
        <taxon>Gunneridae</taxon>
        <taxon>Pentapetalae</taxon>
        <taxon>rosids</taxon>
        <taxon>fabids</taxon>
        <taxon>Fabales</taxon>
        <taxon>Fabaceae</taxon>
        <taxon>Papilionoideae</taxon>
        <taxon>50 kb inversion clade</taxon>
        <taxon>NPAAA clade</taxon>
        <taxon>Hologalegina</taxon>
        <taxon>IRL clade</taxon>
        <taxon>Trifolieae</taxon>
        <taxon>Trifolium</taxon>
    </lineage>
</organism>
<comment type="caution">
    <text evidence="1">The sequence shown here is derived from an EMBL/GenBank/DDBJ whole genome shotgun (WGS) entry which is preliminary data.</text>
</comment>
<evidence type="ECO:0000313" key="2">
    <source>
        <dbReference type="Proteomes" id="UP000265520"/>
    </source>
</evidence>
<dbReference type="AlphaFoldDB" id="A0A392W5V2"/>
<sequence>MGVLFSYRQRSLHPWRATTVHSSS</sequence>
<keyword evidence="2" id="KW-1185">Reference proteome</keyword>
<evidence type="ECO:0000313" key="1">
    <source>
        <dbReference type="EMBL" id="MCI94295.1"/>
    </source>
</evidence>
<proteinExistence type="predicted"/>
<dbReference type="Proteomes" id="UP000265520">
    <property type="component" value="Unassembled WGS sequence"/>
</dbReference>
<feature type="non-terminal residue" evidence="1">
    <location>
        <position position="24"/>
    </location>
</feature>
<accession>A0A392W5V2</accession>